<dbReference type="OrthoDB" id="9792853at2"/>
<dbReference type="Pfam" id="PF20797">
    <property type="entry name" value="HepT-like_2"/>
    <property type="match status" value="1"/>
</dbReference>
<dbReference type="STRING" id="429009.Adeg_0503"/>
<evidence type="ECO:0000313" key="3">
    <source>
        <dbReference type="Proteomes" id="UP000002620"/>
    </source>
</evidence>
<protein>
    <recommendedName>
        <fullName evidence="1">HepT-like domain-containing protein</fullName>
    </recommendedName>
</protein>
<dbReference type="AlphaFoldDB" id="C9RBM6"/>
<dbReference type="EMBL" id="CP001785">
    <property type="protein sequence ID" value="ACX51653.1"/>
    <property type="molecule type" value="Genomic_DNA"/>
</dbReference>
<dbReference type="eggNOG" id="COG3007">
    <property type="taxonomic scope" value="Bacteria"/>
</dbReference>
<sequence length="159" mass="19147">MREKVLLLLGEIKDTSRRQARLYERLEQSWQKYQKFGDYGYLVETAFYLNQLYTGYERIFREVAEAFENAVNNQHWHRSLLERMRLNVEGLRPALISEETFRCLNELRAFRHFFRHAYDVDLEAEKVALVVKKTLRLKELWAADCQAFTDFLSRLSQET</sequence>
<organism evidence="2 3">
    <name type="scientific">Ammonifex degensii (strain DSM 10501 / KC4)</name>
    <dbReference type="NCBI Taxonomy" id="429009"/>
    <lineage>
        <taxon>Bacteria</taxon>
        <taxon>Bacillati</taxon>
        <taxon>Bacillota</taxon>
        <taxon>Clostridia</taxon>
        <taxon>Thermoanaerobacterales</taxon>
        <taxon>Thermoanaerobacteraceae</taxon>
        <taxon>Ammonifex</taxon>
    </lineage>
</organism>
<gene>
    <name evidence="2" type="ordered locus">Adeg_0503</name>
</gene>
<dbReference type="InterPro" id="IPR048769">
    <property type="entry name" value="HepT-like_dom"/>
</dbReference>
<accession>C9RBM6</accession>
<feature type="domain" description="HepT-like" evidence="1">
    <location>
        <begin position="46"/>
        <end position="151"/>
    </location>
</feature>
<dbReference type="RefSeq" id="WP_015738531.1">
    <property type="nucleotide sequence ID" value="NC_013385.1"/>
</dbReference>
<reference evidence="2 3" key="1">
    <citation type="submission" date="2009-10" db="EMBL/GenBank/DDBJ databases">
        <title>Complete sequence of chromosome of Ammonifex degensii KC4.</title>
        <authorList>
            <consortium name="US DOE Joint Genome Institute"/>
            <person name="Kerfeld C."/>
            <person name="Goodner B."/>
            <person name="Huber H."/>
            <person name="Stetter K."/>
            <person name="Lucas S."/>
            <person name="Copeland A."/>
            <person name="Lapidus A."/>
            <person name="Glavina del Rio T."/>
            <person name="Dalin E."/>
            <person name="Tice H."/>
            <person name="Bruce D."/>
            <person name="Goodwin L."/>
            <person name="Pitluck S."/>
            <person name="Saunders E."/>
            <person name="Brettin T."/>
            <person name="Detter J.C."/>
            <person name="Han C."/>
            <person name="Larimer F."/>
            <person name="Land M."/>
            <person name="Hauser L."/>
            <person name="Kyrpides N."/>
            <person name="Ovchinnikova G."/>
            <person name="Richardson P."/>
        </authorList>
    </citation>
    <scope>NUCLEOTIDE SEQUENCE [LARGE SCALE GENOMIC DNA]</scope>
    <source>
        <strain evidence="3">DSM 10501 / KC4</strain>
    </source>
</reference>
<name>C9RBM6_AMMDK</name>
<dbReference type="HOGENOM" id="CLU_131990_0_0_9"/>
<dbReference type="Proteomes" id="UP000002620">
    <property type="component" value="Chromosome"/>
</dbReference>
<proteinExistence type="predicted"/>
<evidence type="ECO:0000259" key="1">
    <source>
        <dbReference type="Pfam" id="PF20797"/>
    </source>
</evidence>
<keyword evidence="3" id="KW-1185">Reference proteome</keyword>
<dbReference type="KEGG" id="adg:Adeg_0503"/>
<evidence type="ECO:0000313" key="2">
    <source>
        <dbReference type="EMBL" id="ACX51653.1"/>
    </source>
</evidence>